<feature type="transmembrane region" description="Helical" evidence="6">
    <location>
        <begin position="169"/>
        <end position="190"/>
    </location>
</feature>
<feature type="transmembrane region" description="Helical" evidence="6">
    <location>
        <begin position="116"/>
        <end position="132"/>
    </location>
</feature>
<dbReference type="AlphaFoldDB" id="A0A9P4J8L9"/>
<keyword evidence="4 6" id="KW-0472">Membrane</keyword>
<sequence>MDLSKQQSDKSADDGNHVEKLQREGTHATYIPPDDVLRLSEEHRQYLLQRHGTLELDPIPDYGDADPYNWPKRTKIINLILVAFHAMMATFTASSIQSAFENISMDLHVSLQRTSYLTSLQIAILGGAPLFWRPISTRYGRRPVFLISLLCSLAGNIGCANSHSFATMALCRAITAFFIAPAAAIGSAVVQETFFKRDRGTYMGVWTLMVTVGVPIAPFIFGFVVQRVNYRWVYYILAITNGVQFLLYAVLGPESRYIRKGVAHKGSTFRQEFLQFRRIDPSPIRAVEFIQPLFLGRHPSVLIPACAYSMVFLFASVMITVEVPQLFGQKFQFGPQALGLQFLGVVIGSILGELVTGRTSDYWMRRKQSSLNGGRAPPEHRLWLIYVGYLLAVCGIIVFLVQINNAPPLHWNVTPIVGAAIAAAGSQIVTTIAITYAVDSFPDEAAGVGVFITFVRQIWGFIGPFWFPQMFEEIGLPASAGVAVALIAGVSILPTILLQLLKGRRSSRS</sequence>
<keyword evidence="9" id="KW-1185">Reference proteome</keyword>
<dbReference type="SUPFAM" id="SSF103473">
    <property type="entry name" value="MFS general substrate transporter"/>
    <property type="match status" value="1"/>
</dbReference>
<evidence type="ECO:0000256" key="4">
    <source>
        <dbReference type="ARBA" id="ARBA00023136"/>
    </source>
</evidence>
<feature type="transmembrane region" description="Helical" evidence="6">
    <location>
        <begin position="232"/>
        <end position="251"/>
    </location>
</feature>
<feature type="transmembrane region" description="Helical" evidence="6">
    <location>
        <begin position="479"/>
        <end position="501"/>
    </location>
</feature>
<reference evidence="8" key="1">
    <citation type="journal article" date="2020" name="Stud. Mycol.">
        <title>101 Dothideomycetes genomes: a test case for predicting lifestyles and emergence of pathogens.</title>
        <authorList>
            <person name="Haridas S."/>
            <person name="Albert R."/>
            <person name="Binder M."/>
            <person name="Bloem J."/>
            <person name="Labutti K."/>
            <person name="Salamov A."/>
            <person name="Andreopoulos B."/>
            <person name="Baker S."/>
            <person name="Barry K."/>
            <person name="Bills G."/>
            <person name="Bluhm B."/>
            <person name="Cannon C."/>
            <person name="Castanera R."/>
            <person name="Culley D."/>
            <person name="Daum C."/>
            <person name="Ezra D."/>
            <person name="Gonzalez J."/>
            <person name="Henrissat B."/>
            <person name="Kuo A."/>
            <person name="Liang C."/>
            <person name="Lipzen A."/>
            <person name="Lutzoni F."/>
            <person name="Magnuson J."/>
            <person name="Mondo S."/>
            <person name="Nolan M."/>
            <person name="Ohm R."/>
            <person name="Pangilinan J."/>
            <person name="Park H.-J."/>
            <person name="Ramirez L."/>
            <person name="Alfaro M."/>
            <person name="Sun H."/>
            <person name="Tritt A."/>
            <person name="Yoshinaga Y."/>
            <person name="Zwiers L.-H."/>
            <person name="Turgeon B."/>
            <person name="Goodwin S."/>
            <person name="Spatafora J."/>
            <person name="Crous P."/>
            <person name="Grigoriev I."/>
        </authorList>
    </citation>
    <scope>NUCLEOTIDE SEQUENCE</scope>
    <source>
        <strain evidence="8">CBS 260.36</strain>
    </source>
</reference>
<dbReference type="InterPro" id="IPR011701">
    <property type="entry name" value="MFS"/>
</dbReference>
<feature type="region of interest" description="Disordered" evidence="5">
    <location>
        <begin position="1"/>
        <end position="25"/>
    </location>
</feature>
<dbReference type="EMBL" id="ML996081">
    <property type="protein sequence ID" value="KAF2157357.1"/>
    <property type="molecule type" value="Genomic_DNA"/>
</dbReference>
<evidence type="ECO:0000259" key="7">
    <source>
        <dbReference type="PROSITE" id="PS50850"/>
    </source>
</evidence>
<proteinExistence type="predicted"/>
<feature type="transmembrane region" description="Helical" evidence="6">
    <location>
        <begin position="415"/>
        <end position="438"/>
    </location>
</feature>
<dbReference type="Pfam" id="PF07690">
    <property type="entry name" value="MFS_1"/>
    <property type="match status" value="1"/>
</dbReference>
<evidence type="ECO:0000256" key="5">
    <source>
        <dbReference type="SAM" id="MobiDB-lite"/>
    </source>
</evidence>
<feature type="transmembrane region" description="Helical" evidence="6">
    <location>
        <begin position="144"/>
        <end position="163"/>
    </location>
</feature>
<dbReference type="PROSITE" id="PS50850">
    <property type="entry name" value="MFS"/>
    <property type="match status" value="1"/>
</dbReference>
<comment type="caution">
    <text evidence="8">The sequence shown here is derived from an EMBL/GenBank/DDBJ whole genome shotgun (WGS) entry which is preliminary data.</text>
</comment>
<dbReference type="FunFam" id="1.20.1250.20:FF:000318">
    <property type="entry name" value="MFS multidrug transporter, putative"/>
    <property type="match status" value="1"/>
</dbReference>
<dbReference type="OrthoDB" id="2585655at2759"/>
<accession>A0A9P4J8L9</accession>
<evidence type="ECO:0000256" key="2">
    <source>
        <dbReference type="ARBA" id="ARBA00022692"/>
    </source>
</evidence>
<protein>
    <submittedName>
        <fullName evidence="8">MFS general substrate transporter</fullName>
    </submittedName>
</protein>
<feature type="transmembrane region" description="Helical" evidence="6">
    <location>
        <begin position="383"/>
        <end position="403"/>
    </location>
</feature>
<evidence type="ECO:0000256" key="3">
    <source>
        <dbReference type="ARBA" id="ARBA00022989"/>
    </source>
</evidence>
<keyword evidence="2 6" id="KW-0812">Transmembrane</keyword>
<comment type="subcellular location">
    <subcellularLocation>
        <location evidence="1">Membrane</location>
        <topology evidence="1">Multi-pass membrane protein</topology>
    </subcellularLocation>
</comment>
<feature type="transmembrane region" description="Helical" evidence="6">
    <location>
        <begin position="202"/>
        <end position="226"/>
    </location>
</feature>
<feature type="compositionally biased region" description="Basic and acidic residues" evidence="5">
    <location>
        <begin position="7"/>
        <end position="25"/>
    </location>
</feature>
<feature type="transmembrane region" description="Helical" evidence="6">
    <location>
        <begin position="445"/>
        <end position="467"/>
    </location>
</feature>
<dbReference type="GO" id="GO:0005886">
    <property type="term" value="C:plasma membrane"/>
    <property type="evidence" value="ECO:0007669"/>
    <property type="project" value="TreeGrafter"/>
</dbReference>
<evidence type="ECO:0000256" key="6">
    <source>
        <dbReference type="SAM" id="Phobius"/>
    </source>
</evidence>
<keyword evidence="3 6" id="KW-1133">Transmembrane helix</keyword>
<dbReference type="PANTHER" id="PTHR23502">
    <property type="entry name" value="MAJOR FACILITATOR SUPERFAMILY"/>
    <property type="match status" value="1"/>
</dbReference>
<feature type="transmembrane region" description="Helical" evidence="6">
    <location>
        <begin position="301"/>
        <end position="321"/>
    </location>
</feature>
<feature type="domain" description="Major facilitator superfamily (MFS) profile" evidence="7">
    <location>
        <begin position="78"/>
        <end position="506"/>
    </location>
</feature>
<dbReference type="Gene3D" id="1.20.1250.20">
    <property type="entry name" value="MFS general substrate transporter like domains"/>
    <property type="match status" value="1"/>
</dbReference>
<dbReference type="PANTHER" id="PTHR23502:SF2">
    <property type="entry name" value="TRANSPORTER, PUTATIVE (AFU_ORTHOLOGUE AFUA_2G08910)-RELATED"/>
    <property type="match status" value="1"/>
</dbReference>
<evidence type="ECO:0000313" key="8">
    <source>
        <dbReference type="EMBL" id="KAF2157357.1"/>
    </source>
</evidence>
<feature type="transmembrane region" description="Helical" evidence="6">
    <location>
        <begin position="76"/>
        <end position="96"/>
    </location>
</feature>
<evidence type="ECO:0000313" key="9">
    <source>
        <dbReference type="Proteomes" id="UP000799439"/>
    </source>
</evidence>
<dbReference type="Proteomes" id="UP000799439">
    <property type="component" value="Unassembled WGS sequence"/>
</dbReference>
<gene>
    <name evidence="8" type="ORF">K461DRAFT_317467</name>
</gene>
<evidence type="ECO:0000256" key="1">
    <source>
        <dbReference type="ARBA" id="ARBA00004141"/>
    </source>
</evidence>
<dbReference type="GO" id="GO:0022857">
    <property type="term" value="F:transmembrane transporter activity"/>
    <property type="evidence" value="ECO:0007669"/>
    <property type="project" value="InterPro"/>
</dbReference>
<dbReference type="InterPro" id="IPR036259">
    <property type="entry name" value="MFS_trans_sf"/>
</dbReference>
<organism evidence="8 9">
    <name type="scientific">Myriangium duriaei CBS 260.36</name>
    <dbReference type="NCBI Taxonomy" id="1168546"/>
    <lineage>
        <taxon>Eukaryota</taxon>
        <taxon>Fungi</taxon>
        <taxon>Dikarya</taxon>
        <taxon>Ascomycota</taxon>
        <taxon>Pezizomycotina</taxon>
        <taxon>Dothideomycetes</taxon>
        <taxon>Dothideomycetidae</taxon>
        <taxon>Myriangiales</taxon>
        <taxon>Myriangiaceae</taxon>
        <taxon>Myriangium</taxon>
    </lineage>
</organism>
<dbReference type="InterPro" id="IPR020846">
    <property type="entry name" value="MFS_dom"/>
</dbReference>
<feature type="transmembrane region" description="Helical" evidence="6">
    <location>
        <begin position="333"/>
        <end position="356"/>
    </location>
</feature>
<name>A0A9P4J8L9_9PEZI</name>